<protein>
    <recommendedName>
        <fullName evidence="5">Phospholipid metabolism enzyme regulator</fullName>
    </recommendedName>
</protein>
<gene>
    <name evidence="3" type="ORF">AMS68_001069</name>
</gene>
<accession>A0A6H0XLC8</accession>
<feature type="compositionally biased region" description="Basic residues" evidence="1">
    <location>
        <begin position="361"/>
        <end position="372"/>
    </location>
</feature>
<evidence type="ECO:0000256" key="2">
    <source>
        <dbReference type="SAM" id="Phobius"/>
    </source>
</evidence>
<dbReference type="GO" id="GO:1903778">
    <property type="term" value="P:protein localization to vacuolar membrane"/>
    <property type="evidence" value="ECO:0007669"/>
    <property type="project" value="TreeGrafter"/>
</dbReference>
<feature type="compositionally biased region" description="Polar residues" evidence="1">
    <location>
        <begin position="313"/>
        <end position="343"/>
    </location>
</feature>
<dbReference type="Proteomes" id="UP000503462">
    <property type="component" value="Chromosome 1"/>
</dbReference>
<organism evidence="3 4">
    <name type="scientific">Peltaster fructicola</name>
    <dbReference type="NCBI Taxonomy" id="286661"/>
    <lineage>
        <taxon>Eukaryota</taxon>
        <taxon>Fungi</taxon>
        <taxon>Dikarya</taxon>
        <taxon>Ascomycota</taxon>
        <taxon>Pezizomycotina</taxon>
        <taxon>Dothideomycetes</taxon>
        <taxon>Dothideomycetes incertae sedis</taxon>
        <taxon>Peltaster</taxon>
    </lineage>
</organism>
<feature type="compositionally biased region" description="Low complexity" evidence="1">
    <location>
        <begin position="269"/>
        <end position="283"/>
    </location>
</feature>
<feature type="compositionally biased region" description="Polar residues" evidence="1">
    <location>
        <begin position="504"/>
        <end position="536"/>
    </location>
</feature>
<name>A0A6H0XLC8_9PEZI</name>
<dbReference type="GO" id="GO:0000329">
    <property type="term" value="C:fungal-type vacuole membrane"/>
    <property type="evidence" value="ECO:0007669"/>
    <property type="project" value="TreeGrafter"/>
</dbReference>
<feature type="compositionally biased region" description="Polar residues" evidence="1">
    <location>
        <begin position="81"/>
        <end position="109"/>
    </location>
</feature>
<feature type="region of interest" description="Disordered" evidence="1">
    <location>
        <begin position="395"/>
        <end position="545"/>
    </location>
</feature>
<feature type="compositionally biased region" description="Polar residues" evidence="1">
    <location>
        <begin position="424"/>
        <end position="435"/>
    </location>
</feature>
<keyword evidence="2" id="KW-0812">Transmembrane</keyword>
<feature type="compositionally biased region" description="Basic residues" evidence="1">
    <location>
        <begin position="479"/>
        <end position="488"/>
    </location>
</feature>
<feature type="compositionally biased region" description="Basic and acidic residues" evidence="1">
    <location>
        <begin position="254"/>
        <end position="268"/>
    </location>
</feature>
<feature type="region of interest" description="Disordered" evidence="1">
    <location>
        <begin position="132"/>
        <end position="383"/>
    </location>
</feature>
<dbReference type="PANTHER" id="PTHR28258:SF1">
    <property type="entry name" value="VACUOLAR SEGREGATION PROTEIN 7"/>
    <property type="match status" value="1"/>
</dbReference>
<feature type="transmembrane region" description="Helical" evidence="2">
    <location>
        <begin position="602"/>
        <end position="625"/>
    </location>
</feature>
<dbReference type="PANTHER" id="PTHR28258">
    <property type="entry name" value="VACUOLAR SEGREGATION PROTEIN 7"/>
    <property type="match status" value="1"/>
</dbReference>
<feature type="compositionally biased region" description="Polar residues" evidence="1">
    <location>
        <begin position="26"/>
        <end position="44"/>
    </location>
</feature>
<dbReference type="GO" id="GO:0070772">
    <property type="term" value="C:PAS complex"/>
    <property type="evidence" value="ECO:0007669"/>
    <property type="project" value="TreeGrafter"/>
</dbReference>
<evidence type="ECO:0000313" key="4">
    <source>
        <dbReference type="Proteomes" id="UP000503462"/>
    </source>
</evidence>
<feature type="compositionally biased region" description="Polar residues" evidence="1">
    <location>
        <begin position="459"/>
        <end position="469"/>
    </location>
</feature>
<feature type="region of interest" description="Disordered" evidence="1">
    <location>
        <begin position="1"/>
        <end position="115"/>
    </location>
</feature>
<dbReference type="AlphaFoldDB" id="A0A6H0XLC8"/>
<evidence type="ECO:0008006" key="5">
    <source>
        <dbReference type="Google" id="ProtNLM"/>
    </source>
</evidence>
<keyword evidence="2" id="KW-1133">Transmembrane helix</keyword>
<sequence>MSRAGGDSSVASKADEREAANITGAIDTTTNKVEPSAQRRTTASAALPTLKKQISVGRLPSQSTSRIDNSAAPPDLGPSSAHASPRTSRNTSPLRKSNPKSGLSSSQPSAAAIQRALSASNVSQLANNADGAIRLPKPLRSVGQAGETVSPRLKSPSPGTARGAHSALETKKTEGTVPTIHVQQGNTVEKQGVQSPRVADGAKNEQLQTPVKSASRGPSGKSFLATVDEDGLDAVPVSPAATQAAVDLRPLTKMTDEDKTTDSDRPSKAGESGSESGGNKSDGLTSRRASKSQPPSRSKNSYTSLSKARPPESTHNMTVETETVQSIPHSGLTSGERNASNRMDGSGTVKMKSSNETIRPKKERRQPSRKTRSITQGNASSKADIFEARVANAVDEANSSDSDETFVYESNPPEPRRARHHSRTPSVTSAHSIAEQSRGLRSFGEAMDERKVAGKRSMKFSNNPFQSNDSPDRQDGSLRSHHARHYGRWGRGGNHGSMFEPDSPFTQASKLRSTTNSMRHSRPNSPRSPQTAQIKNGSVFGRKKDAPFDYDVEAGDDERTPLMNTVRTPRSLRSHVYTEDNSPDASMDEYYAPRPQKRCGTIGSFLLGVLIFVLVVVSTIGVLVASNQPLTEVRVQRIENVLATEQEILLDLKVAAINPNALSITIGDMDISILAKSRYTRPPSQEELLSSSLLDQADLDAKMLFGKVPKDDEDDDTQPLLSLGHIMHFDQMLDFPGTPFKQQRQLSVGELHLSKPGNRTGTDGSARWEKMIHHPFELFVRGVLKYKLPISGREENIEIAASIIVHPEDGVDAMGRMRTEPADHSDHWQWIDWDREKDMLGELADVQLTT</sequence>
<keyword evidence="2" id="KW-0472">Membrane</keyword>
<dbReference type="EMBL" id="CP051139">
    <property type="protein sequence ID" value="QIW95551.1"/>
    <property type="molecule type" value="Genomic_DNA"/>
</dbReference>
<dbReference type="GO" id="GO:0000011">
    <property type="term" value="P:vacuole inheritance"/>
    <property type="evidence" value="ECO:0007669"/>
    <property type="project" value="TreeGrafter"/>
</dbReference>
<proteinExistence type="predicted"/>
<reference evidence="3 4" key="1">
    <citation type="journal article" date="2016" name="Sci. Rep.">
        <title>Peltaster fructicola genome reveals evolution from an invasive phytopathogen to an ectophytic parasite.</title>
        <authorList>
            <person name="Xu C."/>
            <person name="Chen H."/>
            <person name="Gleason M.L."/>
            <person name="Xu J.R."/>
            <person name="Liu H."/>
            <person name="Zhang R."/>
            <person name="Sun G."/>
        </authorList>
    </citation>
    <scope>NUCLEOTIDE SEQUENCE [LARGE SCALE GENOMIC DNA]</scope>
    <source>
        <strain evidence="3 4">LNHT1506</strain>
    </source>
</reference>
<evidence type="ECO:0000313" key="3">
    <source>
        <dbReference type="EMBL" id="QIW95551.1"/>
    </source>
</evidence>
<feature type="compositionally biased region" description="Polar residues" evidence="1">
    <location>
        <begin position="181"/>
        <end position="194"/>
    </location>
</feature>
<dbReference type="Pfam" id="PF12751">
    <property type="entry name" value="Vac7"/>
    <property type="match status" value="1"/>
</dbReference>
<dbReference type="InterPro" id="IPR024260">
    <property type="entry name" value="Vac7"/>
</dbReference>
<evidence type="ECO:0000256" key="1">
    <source>
        <dbReference type="SAM" id="MobiDB-lite"/>
    </source>
</evidence>
<keyword evidence="4" id="KW-1185">Reference proteome</keyword>
<dbReference type="GO" id="GO:0010513">
    <property type="term" value="P:positive regulation of phosphatidylinositol biosynthetic process"/>
    <property type="evidence" value="ECO:0007669"/>
    <property type="project" value="TreeGrafter"/>
</dbReference>
<feature type="compositionally biased region" description="Polar residues" evidence="1">
    <location>
        <begin position="291"/>
        <end position="306"/>
    </location>
</feature>
<dbReference type="OrthoDB" id="1204at2759"/>